<accession>A0A1H7W417</accession>
<keyword evidence="2" id="KW-1185">Reference proteome</keyword>
<name>A0A1H7W417_9BACI</name>
<dbReference type="SUPFAM" id="SSF53649">
    <property type="entry name" value="Alkaline phosphatase-like"/>
    <property type="match status" value="1"/>
</dbReference>
<evidence type="ECO:0000313" key="2">
    <source>
        <dbReference type="Proteomes" id="UP000198553"/>
    </source>
</evidence>
<sequence length="482" mass="54942">MIIIDSIMDEPLQSTISQSKAPALQFLINNGQYYPEMVSSFPTMSVVVDSTLLTGTYSDQHKVPGLVWFDTNENRFISYGSAQKEIRKLGIKQVLNESLFRLNHQHLSPNVKTIHEEINGQTASINTLMYRGNHTKPLNVPKIVSLAGLLKEDASIKGPNYFSYGLLSMINPTNKHKHVWEAFGFNDRFAADELKYLIEHNRLPTYTLAYFSDNDKKVHEKGVNVTKGIEDADKQLQKVLNEYPSWEGALKDTVWIVMGDSGQTDVLVHKEQALIDLRDLLKEYQIYKISGPVQENDQVVLGLNERMSFIYLLDETIFKENIINLLSRDDRIDNIAWQEGEKVNVVSSDYNGLLSFKPNGEYTDQYEQTWTIEGNAQILDLSMMNDKRITYNDYPDGLARLYSSFQSHSGNYLIVNAKPGYEFVGEGSPTHIGGAGHGSLHKQDTFFPMIIAGTELEPKYERIVDLKEWILRVLEQKNEQNQ</sequence>
<gene>
    <name evidence="1" type="ORF">SAMN05192533_101261</name>
</gene>
<proteinExistence type="predicted"/>
<dbReference type="AlphaFoldDB" id="A0A1H7W417"/>
<dbReference type="InterPro" id="IPR017850">
    <property type="entry name" value="Alkaline_phosphatase_core_sf"/>
</dbReference>
<dbReference type="OrthoDB" id="2381338at2"/>
<evidence type="ECO:0000313" key="1">
    <source>
        <dbReference type="EMBL" id="SEM16286.1"/>
    </source>
</evidence>
<dbReference type="Pfam" id="PF01663">
    <property type="entry name" value="Phosphodiest"/>
    <property type="match status" value="1"/>
</dbReference>
<reference evidence="2" key="1">
    <citation type="submission" date="2016-10" db="EMBL/GenBank/DDBJ databases">
        <authorList>
            <person name="Varghese N."/>
            <person name="Submissions S."/>
        </authorList>
    </citation>
    <scope>NUCLEOTIDE SEQUENCE [LARGE SCALE GENOMIC DNA]</scope>
    <source>
        <strain evidence="2">B48,IBRC-M 10115,DSM 25386,CECT 8001</strain>
    </source>
</reference>
<dbReference type="EMBL" id="FOBW01000001">
    <property type="protein sequence ID" value="SEM16286.1"/>
    <property type="molecule type" value="Genomic_DNA"/>
</dbReference>
<organism evidence="1 2">
    <name type="scientific">Mesobacillus persicus</name>
    <dbReference type="NCBI Taxonomy" id="930146"/>
    <lineage>
        <taxon>Bacteria</taxon>
        <taxon>Bacillati</taxon>
        <taxon>Bacillota</taxon>
        <taxon>Bacilli</taxon>
        <taxon>Bacillales</taxon>
        <taxon>Bacillaceae</taxon>
        <taxon>Mesobacillus</taxon>
    </lineage>
</organism>
<dbReference type="InterPro" id="IPR002591">
    <property type="entry name" value="Phosphodiest/P_Trfase"/>
</dbReference>
<dbReference type="PANTHER" id="PTHR10151:SF120">
    <property type="entry name" value="BIS(5'-ADENOSYL)-TRIPHOSPHATASE"/>
    <property type="match status" value="1"/>
</dbReference>
<dbReference type="Proteomes" id="UP000198553">
    <property type="component" value="Unassembled WGS sequence"/>
</dbReference>
<dbReference type="GO" id="GO:0016787">
    <property type="term" value="F:hydrolase activity"/>
    <property type="evidence" value="ECO:0007669"/>
    <property type="project" value="UniProtKB-ARBA"/>
</dbReference>
<dbReference type="STRING" id="930146.SAMN05192533_101261"/>
<dbReference type="Gene3D" id="3.40.720.10">
    <property type="entry name" value="Alkaline Phosphatase, subunit A"/>
    <property type="match status" value="1"/>
</dbReference>
<dbReference type="PANTHER" id="PTHR10151">
    <property type="entry name" value="ECTONUCLEOTIDE PYROPHOSPHATASE/PHOSPHODIESTERASE"/>
    <property type="match status" value="1"/>
</dbReference>
<dbReference type="RefSeq" id="WP_090740400.1">
    <property type="nucleotide sequence ID" value="NZ_FOBW01000001.1"/>
</dbReference>
<protein>
    <submittedName>
        <fullName evidence="1">Predicted pyrophosphatase or phosphodiesterase, AlkP superfamily</fullName>
    </submittedName>
</protein>